<comment type="caution">
    <text evidence="8">The sequence shown here is derived from an EMBL/GenBank/DDBJ whole genome shotgun (WGS) entry which is preliminary data.</text>
</comment>
<evidence type="ECO:0000313" key="9">
    <source>
        <dbReference type="Proteomes" id="UP000288012"/>
    </source>
</evidence>
<organism evidence="8 9">
    <name type="scientific">Legionella septentrionalis</name>
    <dbReference type="NCBI Taxonomy" id="2498109"/>
    <lineage>
        <taxon>Bacteria</taxon>
        <taxon>Pseudomonadati</taxon>
        <taxon>Pseudomonadota</taxon>
        <taxon>Gammaproteobacteria</taxon>
        <taxon>Legionellales</taxon>
        <taxon>Legionellaceae</taxon>
        <taxon>Legionella</taxon>
    </lineage>
</organism>
<dbReference type="EMBL" id="RZGR01000007">
    <property type="protein sequence ID" value="RUQ89471.1"/>
    <property type="molecule type" value="Genomic_DNA"/>
</dbReference>
<dbReference type="NCBIfam" id="TIGR00203">
    <property type="entry name" value="cydB"/>
    <property type="match status" value="1"/>
</dbReference>
<feature type="transmembrane region" description="Helical" evidence="7">
    <location>
        <begin position="79"/>
        <end position="98"/>
    </location>
</feature>
<accession>A0A3S0VB52</accession>
<keyword evidence="9" id="KW-1185">Reference proteome</keyword>
<comment type="subcellular location">
    <subcellularLocation>
        <location evidence="1">Cell membrane</location>
        <topology evidence="1">Multi-pass membrane protein</topology>
    </subcellularLocation>
</comment>
<protein>
    <submittedName>
        <fullName evidence="8">Cytochrome d ubiquinol oxidase subunit II</fullName>
    </submittedName>
</protein>
<feature type="transmembrane region" description="Helical" evidence="7">
    <location>
        <begin position="6"/>
        <end position="33"/>
    </location>
</feature>
<dbReference type="PANTHER" id="PTHR43141">
    <property type="entry name" value="CYTOCHROME BD2 SUBUNIT II"/>
    <property type="match status" value="1"/>
</dbReference>
<evidence type="ECO:0000256" key="6">
    <source>
        <dbReference type="ARBA" id="ARBA00023136"/>
    </source>
</evidence>
<sequence>MLPFIFASLLGFIIIMYVILDGFDLGIGILFPFTHSERERDLMMNSIAPVWDGNETWLVFGGAMLYAAFPIVYGLLLPILYVPIMHMLLALIFRGVCFEFRFKAERSKPLWNWAFAISSIMAAFLQGVILGAFVQGFVIDEAALSISTSDWLTPFSLLTGFALVCGYALLGASWMIIKSEGKLQRKMKHFAKGFLILVSIFLLFVSIWTPLHNPEIFARWYSAPNIFFLMPLPLLTAWMIILVWRNLANGNEHKPFVYSIIIFLCAYAGIGISVYPYLIPHEVTIWEAAAPDSTLIFILIGVVIMLPVLLGYTVYAYRVFWGKAGHEGYH</sequence>
<evidence type="ECO:0000256" key="4">
    <source>
        <dbReference type="ARBA" id="ARBA00022692"/>
    </source>
</evidence>
<evidence type="ECO:0000256" key="3">
    <source>
        <dbReference type="ARBA" id="ARBA00022475"/>
    </source>
</evidence>
<keyword evidence="5 7" id="KW-1133">Transmembrane helix</keyword>
<dbReference type="Proteomes" id="UP000288012">
    <property type="component" value="Unassembled WGS sequence"/>
</dbReference>
<feature type="transmembrane region" description="Helical" evidence="7">
    <location>
        <begin position="295"/>
        <end position="317"/>
    </location>
</feature>
<keyword evidence="4 7" id="KW-0812">Transmembrane</keyword>
<feature type="transmembrane region" description="Helical" evidence="7">
    <location>
        <begin position="154"/>
        <end position="177"/>
    </location>
</feature>
<dbReference type="Pfam" id="PF02322">
    <property type="entry name" value="Cyt_bd_oxida_II"/>
    <property type="match status" value="1"/>
</dbReference>
<name>A0A3S0VB52_9GAMM</name>
<feature type="transmembrane region" description="Helical" evidence="7">
    <location>
        <begin position="110"/>
        <end position="134"/>
    </location>
</feature>
<evidence type="ECO:0000256" key="1">
    <source>
        <dbReference type="ARBA" id="ARBA00004651"/>
    </source>
</evidence>
<feature type="transmembrane region" description="Helical" evidence="7">
    <location>
        <begin position="189"/>
        <end position="211"/>
    </location>
</feature>
<comment type="similarity">
    <text evidence="2">Belongs to the cytochrome ubiquinol oxidase subunit 2 family.</text>
</comment>
<evidence type="ECO:0000313" key="8">
    <source>
        <dbReference type="EMBL" id="RUQ89471.1"/>
    </source>
</evidence>
<dbReference type="GO" id="GO:0009055">
    <property type="term" value="F:electron transfer activity"/>
    <property type="evidence" value="ECO:0007669"/>
    <property type="project" value="TreeGrafter"/>
</dbReference>
<dbReference type="GO" id="GO:0005886">
    <property type="term" value="C:plasma membrane"/>
    <property type="evidence" value="ECO:0007669"/>
    <property type="project" value="UniProtKB-SubCell"/>
</dbReference>
<dbReference type="GO" id="GO:0016682">
    <property type="term" value="F:oxidoreductase activity, acting on diphenols and related substances as donors, oxygen as acceptor"/>
    <property type="evidence" value="ECO:0007669"/>
    <property type="project" value="TreeGrafter"/>
</dbReference>
<dbReference type="InterPro" id="IPR003317">
    <property type="entry name" value="Cyt-d_oxidase_su2"/>
</dbReference>
<gene>
    <name evidence="8" type="primary">cydB</name>
    <name evidence="8" type="ORF">EKM59_03475</name>
</gene>
<feature type="transmembrane region" description="Helical" evidence="7">
    <location>
        <begin position="256"/>
        <end position="275"/>
    </location>
</feature>
<keyword evidence="3" id="KW-1003">Cell membrane</keyword>
<evidence type="ECO:0000256" key="7">
    <source>
        <dbReference type="SAM" id="Phobius"/>
    </source>
</evidence>
<proteinExistence type="inferred from homology"/>
<dbReference type="GO" id="GO:0070069">
    <property type="term" value="C:cytochrome complex"/>
    <property type="evidence" value="ECO:0007669"/>
    <property type="project" value="TreeGrafter"/>
</dbReference>
<dbReference type="PIRSF" id="PIRSF000267">
    <property type="entry name" value="Cyt_oxidse_sub2"/>
    <property type="match status" value="1"/>
</dbReference>
<dbReference type="AlphaFoldDB" id="A0A3S0VB52"/>
<dbReference type="GO" id="GO:0019646">
    <property type="term" value="P:aerobic electron transport chain"/>
    <property type="evidence" value="ECO:0007669"/>
    <property type="project" value="TreeGrafter"/>
</dbReference>
<dbReference type="PANTHER" id="PTHR43141:SF4">
    <property type="entry name" value="CYTOCHROME BD2 SUBUNIT II"/>
    <property type="match status" value="1"/>
</dbReference>
<keyword evidence="6 7" id="KW-0472">Membrane</keyword>
<evidence type="ECO:0000256" key="2">
    <source>
        <dbReference type="ARBA" id="ARBA00007543"/>
    </source>
</evidence>
<evidence type="ECO:0000256" key="5">
    <source>
        <dbReference type="ARBA" id="ARBA00022989"/>
    </source>
</evidence>
<reference evidence="8 9" key="1">
    <citation type="submission" date="2018-12" db="EMBL/GenBank/DDBJ databases">
        <title>Legionella sp,whole genome shotgun sequence.</title>
        <authorList>
            <person name="Wu H."/>
        </authorList>
    </citation>
    <scope>NUCLEOTIDE SEQUENCE [LARGE SCALE GENOMIC DNA]</scope>
    <source>
        <strain evidence="9">km714</strain>
    </source>
</reference>
<dbReference type="RefSeq" id="WP_127111142.1">
    <property type="nucleotide sequence ID" value="NZ_RZGR01000007.1"/>
</dbReference>
<feature type="transmembrane region" description="Helical" evidence="7">
    <location>
        <begin position="223"/>
        <end position="244"/>
    </location>
</feature>